<evidence type="ECO:0000313" key="4">
    <source>
        <dbReference type="EMBL" id="RTZ83054.1"/>
    </source>
</evidence>
<comment type="similarity">
    <text evidence="1">Belongs to the short-chain dehydrogenases/reductases (SDR) family.</text>
</comment>
<keyword evidence="3" id="KW-0521">NADP</keyword>
<name>A0A432GH04_9DELT</name>
<dbReference type="GO" id="GO:0006006">
    <property type="term" value="P:glucose metabolic process"/>
    <property type="evidence" value="ECO:0007669"/>
    <property type="project" value="TreeGrafter"/>
</dbReference>
<comment type="subunit">
    <text evidence="2">Homotetramer.</text>
</comment>
<evidence type="ECO:0000256" key="2">
    <source>
        <dbReference type="ARBA" id="ARBA00011881"/>
    </source>
</evidence>
<gene>
    <name evidence="4" type="ORF">DSY98_00085</name>
</gene>
<dbReference type="Pfam" id="PF13561">
    <property type="entry name" value="adh_short_C2"/>
    <property type="match status" value="1"/>
</dbReference>
<dbReference type="PRINTS" id="PR00081">
    <property type="entry name" value="GDHRDH"/>
</dbReference>
<comment type="caution">
    <text evidence="4">The sequence shown here is derived from an EMBL/GenBank/DDBJ whole genome shotgun (WGS) entry which is preliminary data.</text>
</comment>
<dbReference type="InterPro" id="IPR036291">
    <property type="entry name" value="NAD(P)-bd_dom_sf"/>
</dbReference>
<dbReference type="PROSITE" id="PS00061">
    <property type="entry name" value="ADH_SHORT"/>
    <property type="match status" value="1"/>
</dbReference>
<dbReference type="PANTHER" id="PTHR44252">
    <property type="entry name" value="D-ERYTHRULOSE REDUCTASE"/>
    <property type="match status" value="1"/>
</dbReference>
<organism evidence="4 5">
    <name type="scientific">SAR324 cluster bacterium</name>
    <dbReference type="NCBI Taxonomy" id="2024889"/>
    <lineage>
        <taxon>Bacteria</taxon>
        <taxon>Deltaproteobacteria</taxon>
        <taxon>SAR324 cluster</taxon>
    </lineage>
</organism>
<dbReference type="Gene3D" id="3.40.50.720">
    <property type="entry name" value="NAD(P)-binding Rossmann-like Domain"/>
    <property type="match status" value="1"/>
</dbReference>
<protein>
    <submittedName>
        <fullName evidence="4">3-oxoacyl-ACP reductase</fullName>
    </submittedName>
</protein>
<evidence type="ECO:0000256" key="1">
    <source>
        <dbReference type="ARBA" id="ARBA00006484"/>
    </source>
</evidence>
<sequence>MTAAKVYDLRGQRALVTGAGRGIGEACAKTLAAAGAEVVLTARTEKQLEQVSDKIIKSGGKASVHAADICSMEAVNNLKKLGHFNILVNNAGNNIPEHFCEVTEERFDKVMDLNVKSAFFVAQVVARGMVESGIKGSIIHISSQMGIVGGRNRTVYCASKHAMEGFCKSMALDLAENGIRVNTVCPTFIETDLTRPFMEENEFKDYILSRIPLGHVGQTEDVADAVLFLASDMSKMVTGSTIKVDGGWTAV</sequence>
<dbReference type="Proteomes" id="UP000286732">
    <property type="component" value="Unassembled WGS sequence"/>
</dbReference>
<dbReference type="PRINTS" id="PR00080">
    <property type="entry name" value="SDRFAMILY"/>
</dbReference>
<dbReference type="CDD" id="cd05233">
    <property type="entry name" value="SDR_c"/>
    <property type="match status" value="1"/>
</dbReference>
<dbReference type="GO" id="GO:0005997">
    <property type="term" value="P:xylulose metabolic process"/>
    <property type="evidence" value="ECO:0007669"/>
    <property type="project" value="TreeGrafter"/>
</dbReference>
<dbReference type="NCBIfam" id="NF005559">
    <property type="entry name" value="PRK07231.1"/>
    <property type="match status" value="1"/>
</dbReference>
<reference evidence="4 5" key="1">
    <citation type="submission" date="2018-06" db="EMBL/GenBank/DDBJ databases">
        <title>Combined omics and stable isotope probing to characterize newly discovered Mariana Back-Arc vent microbial communities.</title>
        <authorList>
            <person name="Trembath-Reichert E."/>
            <person name="Huber J.A."/>
        </authorList>
    </citation>
    <scope>NUCLEOTIDE SEQUENCE [LARGE SCALE GENOMIC DNA]</scope>
    <source>
        <strain evidence="4">MAG 63_2</strain>
    </source>
</reference>
<dbReference type="AlphaFoldDB" id="A0A432GH04"/>
<dbReference type="InterPro" id="IPR020904">
    <property type="entry name" value="Sc_DH/Rdtase_CS"/>
</dbReference>
<accession>A0A432GH04</accession>
<dbReference type="EMBL" id="QNZM01000003">
    <property type="protein sequence ID" value="RTZ83054.1"/>
    <property type="molecule type" value="Genomic_DNA"/>
</dbReference>
<dbReference type="InterPro" id="IPR051737">
    <property type="entry name" value="L-xylulose/Carbonyl_redctase"/>
</dbReference>
<dbReference type="GO" id="GO:0004090">
    <property type="term" value="F:carbonyl reductase (NADPH) activity"/>
    <property type="evidence" value="ECO:0007669"/>
    <property type="project" value="TreeGrafter"/>
</dbReference>
<proteinExistence type="inferred from homology"/>
<dbReference type="SUPFAM" id="SSF51735">
    <property type="entry name" value="NAD(P)-binding Rossmann-fold domains"/>
    <property type="match status" value="1"/>
</dbReference>
<dbReference type="FunFam" id="3.40.50.720:FF:000084">
    <property type="entry name" value="Short-chain dehydrogenase reductase"/>
    <property type="match status" value="1"/>
</dbReference>
<dbReference type="InterPro" id="IPR002347">
    <property type="entry name" value="SDR_fam"/>
</dbReference>
<dbReference type="GO" id="GO:0050038">
    <property type="term" value="F:L-xylulose reductase (NADPH) activity"/>
    <property type="evidence" value="ECO:0007669"/>
    <property type="project" value="TreeGrafter"/>
</dbReference>
<dbReference type="PANTHER" id="PTHR44252:SF3">
    <property type="entry name" value="D-ERYTHRULOSE REDUCTASE-RELATED"/>
    <property type="match status" value="1"/>
</dbReference>
<evidence type="ECO:0000313" key="5">
    <source>
        <dbReference type="Proteomes" id="UP000286732"/>
    </source>
</evidence>
<evidence type="ECO:0000256" key="3">
    <source>
        <dbReference type="ARBA" id="ARBA00022857"/>
    </source>
</evidence>